<evidence type="ECO:0000256" key="3">
    <source>
        <dbReference type="ARBA" id="ARBA00022525"/>
    </source>
</evidence>
<dbReference type="Proteomes" id="UP001162164">
    <property type="component" value="Unassembled WGS sequence"/>
</dbReference>
<dbReference type="Pfam" id="PF00151">
    <property type="entry name" value="Lipase"/>
    <property type="match status" value="1"/>
</dbReference>
<dbReference type="InterPro" id="IPR000734">
    <property type="entry name" value="TAG_lipase"/>
</dbReference>
<evidence type="ECO:0000256" key="1">
    <source>
        <dbReference type="ARBA" id="ARBA00004613"/>
    </source>
</evidence>
<dbReference type="InterPro" id="IPR029058">
    <property type="entry name" value="AB_hydrolase_fold"/>
</dbReference>
<protein>
    <recommendedName>
        <fullName evidence="6">Lipase domain-containing protein</fullName>
    </recommendedName>
</protein>
<evidence type="ECO:0000256" key="5">
    <source>
        <dbReference type="SAM" id="SignalP"/>
    </source>
</evidence>
<gene>
    <name evidence="7" type="ORF">NQ317_008580</name>
</gene>
<evidence type="ECO:0000313" key="8">
    <source>
        <dbReference type="Proteomes" id="UP001162164"/>
    </source>
</evidence>
<dbReference type="Gene3D" id="3.40.50.1820">
    <property type="entry name" value="alpha/beta hydrolase"/>
    <property type="match status" value="1"/>
</dbReference>
<keyword evidence="5" id="KW-0732">Signal</keyword>
<comment type="caution">
    <text evidence="7">The sequence shown here is derived from an EMBL/GenBank/DDBJ whole genome shotgun (WGS) entry which is preliminary data.</text>
</comment>
<comment type="subcellular location">
    <subcellularLocation>
        <location evidence="1">Secreted</location>
    </subcellularLocation>
</comment>
<evidence type="ECO:0000256" key="2">
    <source>
        <dbReference type="ARBA" id="ARBA00010701"/>
    </source>
</evidence>
<evidence type="ECO:0000313" key="7">
    <source>
        <dbReference type="EMBL" id="KAJ8972323.1"/>
    </source>
</evidence>
<feature type="domain" description="Lipase" evidence="6">
    <location>
        <begin position="77"/>
        <end position="198"/>
    </location>
</feature>
<feature type="signal peptide" evidence="5">
    <location>
        <begin position="1"/>
        <end position="16"/>
    </location>
</feature>
<sequence length="299" mass="33526">MKLFVVLASVLTVSLCQDFLITKLLNVNVFSYLDLVPEEQLLEMDLGPNMTHFLVEESDGVYATEDLVNSEVIQLASSSDVTYYFYNQRQPDQGLPVKDDDLEPLTKYFRAAKDTFFIIHGWKNDYKSDVNVLIKRTILAHYDVNLFVVDWSPIASRNYVSAKWAVPSVGQFVGGFIKALSNKFGMQISSVSIAGHSLELTFLETQELLWAETWTTSLVWTPPFLCSLWGTPTSGWTQPMPNSFRLSTPAAVGLDLKPQLDILTTIPMVVLPKTDVVGMSSEPAHIPGLIFTLQSLWHP</sequence>
<keyword evidence="8" id="KW-1185">Reference proteome</keyword>
<name>A0ABQ9J3D6_9CUCU</name>
<evidence type="ECO:0000256" key="4">
    <source>
        <dbReference type="RuleBase" id="RU004262"/>
    </source>
</evidence>
<proteinExistence type="inferred from homology"/>
<feature type="chain" id="PRO_5045356968" description="Lipase domain-containing protein" evidence="5">
    <location>
        <begin position="17"/>
        <end position="299"/>
    </location>
</feature>
<dbReference type="PANTHER" id="PTHR11610:SF190">
    <property type="entry name" value="VITELLOGENIN-3-LIKE PROTEIN"/>
    <property type="match status" value="1"/>
</dbReference>
<keyword evidence="3" id="KW-0964">Secreted</keyword>
<evidence type="ECO:0000259" key="6">
    <source>
        <dbReference type="Pfam" id="PF00151"/>
    </source>
</evidence>
<dbReference type="SUPFAM" id="SSF53474">
    <property type="entry name" value="alpha/beta-Hydrolases"/>
    <property type="match status" value="1"/>
</dbReference>
<dbReference type="EMBL" id="JAPWTJ010001363">
    <property type="protein sequence ID" value="KAJ8972323.1"/>
    <property type="molecule type" value="Genomic_DNA"/>
</dbReference>
<dbReference type="InterPro" id="IPR013818">
    <property type="entry name" value="Lipase"/>
</dbReference>
<comment type="similarity">
    <text evidence="2 4">Belongs to the AB hydrolase superfamily. Lipase family.</text>
</comment>
<organism evidence="7 8">
    <name type="scientific">Molorchus minor</name>
    <dbReference type="NCBI Taxonomy" id="1323400"/>
    <lineage>
        <taxon>Eukaryota</taxon>
        <taxon>Metazoa</taxon>
        <taxon>Ecdysozoa</taxon>
        <taxon>Arthropoda</taxon>
        <taxon>Hexapoda</taxon>
        <taxon>Insecta</taxon>
        <taxon>Pterygota</taxon>
        <taxon>Neoptera</taxon>
        <taxon>Endopterygota</taxon>
        <taxon>Coleoptera</taxon>
        <taxon>Polyphaga</taxon>
        <taxon>Cucujiformia</taxon>
        <taxon>Chrysomeloidea</taxon>
        <taxon>Cerambycidae</taxon>
        <taxon>Lamiinae</taxon>
        <taxon>Monochamini</taxon>
        <taxon>Molorchus</taxon>
    </lineage>
</organism>
<accession>A0ABQ9J3D6</accession>
<reference evidence="7" key="1">
    <citation type="journal article" date="2023" name="Insect Mol. Biol.">
        <title>Genome sequencing provides insights into the evolution of gene families encoding plant cell wall-degrading enzymes in longhorned beetles.</title>
        <authorList>
            <person name="Shin N.R."/>
            <person name="Okamura Y."/>
            <person name="Kirsch R."/>
            <person name="Pauchet Y."/>
        </authorList>
    </citation>
    <scope>NUCLEOTIDE SEQUENCE</scope>
    <source>
        <strain evidence="7">MMC_N1</strain>
    </source>
</reference>
<dbReference type="PANTHER" id="PTHR11610">
    <property type="entry name" value="LIPASE"/>
    <property type="match status" value="1"/>
</dbReference>